<feature type="repeat" description="Solcar" evidence="14">
    <location>
        <begin position="155"/>
        <end position="247"/>
    </location>
</feature>
<reference evidence="17 18" key="1">
    <citation type="submission" date="2020-08" db="EMBL/GenBank/DDBJ databases">
        <title>Aphidius gifuensis genome sequencing and assembly.</title>
        <authorList>
            <person name="Du Z."/>
        </authorList>
    </citation>
    <scope>NUCLEOTIDE SEQUENCE [LARGE SCALE GENOMIC DNA]</scope>
    <source>
        <strain evidence="17">YNYX2018</strain>
        <tissue evidence="17">Adults</tissue>
    </source>
</reference>
<evidence type="ECO:0000256" key="2">
    <source>
        <dbReference type="ARBA" id="ARBA00006375"/>
    </source>
</evidence>
<dbReference type="SUPFAM" id="SSF103506">
    <property type="entry name" value="Mitochondrial carrier"/>
    <property type="match status" value="1"/>
</dbReference>
<evidence type="ECO:0000256" key="1">
    <source>
        <dbReference type="ARBA" id="ARBA00004448"/>
    </source>
</evidence>
<comment type="subcellular location">
    <subcellularLocation>
        <location evidence="1">Mitochondrion inner membrane</location>
        <topology evidence="1">Multi-pass membrane protein</topology>
    </subcellularLocation>
</comment>
<dbReference type="OrthoDB" id="428293at2759"/>
<evidence type="ECO:0000256" key="7">
    <source>
        <dbReference type="ARBA" id="ARBA00022989"/>
    </source>
</evidence>
<evidence type="ECO:0000256" key="12">
    <source>
        <dbReference type="ARBA" id="ARBA00070508"/>
    </source>
</evidence>
<keyword evidence="9 14" id="KW-0472">Membrane</keyword>
<dbReference type="EMBL" id="JACMRX010000001">
    <property type="protein sequence ID" value="KAF7996515.1"/>
    <property type="molecule type" value="Genomic_DNA"/>
</dbReference>
<keyword evidence="4 14" id="KW-0812">Transmembrane</keyword>
<feature type="repeat" description="Solcar" evidence="14">
    <location>
        <begin position="55"/>
        <end position="145"/>
    </location>
</feature>
<evidence type="ECO:0000256" key="10">
    <source>
        <dbReference type="ARBA" id="ARBA00050907"/>
    </source>
</evidence>
<dbReference type="Proteomes" id="UP000639338">
    <property type="component" value="Unassembled WGS sequence"/>
</dbReference>
<dbReference type="InterPro" id="IPR044712">
    <property type="entry name" value="SLC25A32-like"/>
</dbReference>
<sequence>MIKIDHNTNDDDSVNKLFKLSTITKIIEAKTRGQDKDNNMTTTGRRPFFIPFFSHFKYEPFVAGISGGVVSTLMLHPLDLMKIRFAVNDGLTKTAPQYSSLTNAVKDIVRTEGIRGLYRGVVTNVLGSGSSWGFYFFFYESMKAWIQDGDPSKSLSPTLHLLAAADAGLLSLLLTNPLWVVKTRLCLQYANDVNISESKRYSGMNDAFRKIWRTEGIRGLYKGIVPGMFGVSHGAIQFMIYEEMKKGYNVYKDKPFNTKPEFLENIGLAASSKFIAAASTYPYQVVRARLQDHHHDYRGTWHCVQSTFRGEGWRGFYKGLSVNLVKVIPTTVICFVTYENVSHFLKIKDNNKNDQ</sequence>
<keyword evidence="8" id="KW-0496">Mitochondrion</keyword>
<organism evidence="17 18">
    <name type="scientific">Aphidius gifuensis</name>
    <name type="common">Parasitoid wasp</name>
    <dbReference type="NCBI Taxonomy" id="684658"/>
    <lineage>
        <taxon>Eukaryota</taxon>
        <taxon>Metazoa</taxon>
        <taxon>Ecdysozoa</taxon>
        <taxon>Arthropoda</taxon>
        <taxon>Hexapoda</taxon>
        <taxon>Insecta</taxon>
        <taxon>Pterygota</taxon>
        <taxon>Neoptera</taxon>
        <taxon>Endopterygota</taxon>
        <taxon>Hymenoptera</taxon>
        <taxon>Apocrita</taxon>
        <taxon>Ichneumonoidea</taxon>
        <taxon>Braconidae</taxon>
        <taxon>Aphidiinae</taxon>
        <taxon>Aphidius</taxon>
    </lineage>
</organism>
<feature type="repeat" description="Solcar" evidence="14">
    <location>
        <begin position="260"/>
        <end position="344"/>
    </location>
</feature>
<accession>A0A835CXF4</accession>
<evidence type="ECO:0000256" key="15">
    <source>
        <dbReference type="RuleBase" id="RU000488"/>
    </source>
</evidence>
<protein>
    <recommendedName>
        <fullName evidence="12">Solute carrier family 25 member 32</fullName>
    </recommendedName>
    <alternativeName>
        <fullName evidence="13">Mitochondrial FAD transporter</fullName>
    </alternativeName>
</protein>
<evidence type="ECO:0000313" key="17">
    <source>
        <dbReference type="EMBL" id="KAF7996515.1"/>
    </source>
</evidence>
<evidence type="ECO:0000256" key="16">
    <source>
        <dbReference type="SAM" id="Phobius"/>
    </source>
</evidence>
<keyword evidence="3 15" id="KW-0813">Transport</keyword>
<feature type="transmembrane region" description="Helical" evidence="16">
    <location>
        <begin position="116"/>
        <end position="139"/>
    </location>
</feature>
<dbReference type="FunFam" id="1.50.40.10:FF:000025">
    <property type="entry name" value="mitochondrial folate transporter/carrier"/>
    <property type="match status" value="1"/>
</dbReference>
<dbReference type="GO" id="GO:0005743">
    <property type="term" value="C:mitochondrial inner membrane"/>
    <property type="evidence" value="ECO:0007669"/>
    <property type="project" value="UniProtKB-SubCell"/>
</dbReference>
<evidence type="ECO:0000256" key="6">
    <source>
        <dbReference type="ARBA" id="ARBA00022792"/>
    </source>
</evidence>
<evidence type="ECO:0000256" key="11">
    <source>
        <dbReference type="ARBA" id="ARBA00058619"/>
    </source>
</evidence>
<comment type="caution">
    <text evidence="17">The sequence shown here is derived from an EMBL/GenBank/DDBJ whole genome shotgun (WGS) entry which is preliminary data.</text>
</comment>
<gene>
    <name evidence="17" type="ORF">HCN44_002147</name>
</gene>
<keyword evidence="7 16" id="KW-1133">Transmembrane helix</keyword>
<evidence type="ECO:0000256" key="9">
    <source>
        <dbReference type="ARBA" id="ARBA00023136"/>
    </source>
</evidence>
<evidence type="ECO:0000256" key="8">
    <source>
        <dbReference type="ARBA" id="ARBA00023128"/>
    </source>
</evidence>
<keyword evidence="5" id="KW-0677">Repeat</keyword>
<dbReference type="PANTHER" id="PTHR45683">
    <property type="entry name" value="MITOCHONDRIAL NICOTINAMIDE ADENINE DINUCLEOTIDE TRANSPORTER 1-RELATED-RELATED"/>
    <property type="match status" value="1"/>
</dbReference>
<dbReference type="GO" id="GO:0015711">
    <property type="term" value="P:organic anion transport"/>
    <property type="evidence" value="ECO:0007669"/>
    <property type="project" value="UniProtKB-ARBA"/>
</dbReference>
<proteinExistence type="inferred from homology"/>
<evidence type="ECO:0000256" key="5">
    <source>
        <dbReference type="ARBA" id="ARBA00022737"/>
    </source>
</evidence>
<comment type="similarity">
    <text evidence="2 15">Belongs to the mitochondrial carrier (TC 2.A.29) family.</text>
</comment>
<evidence type="ECO:0000256" key="14">
    <source>
        <dbReference type="PROSITE-ProRule" id="PRU00282"/>
    </source>
</evidence>
<evidence type="ECO:0000313" key="18">
    <source>
        <dbReference type="Proteomes" id="UP000639338"/>
    </source>
</evidence>
<name>A0A835CXF4_APHGI</name>
<comment type="catalytic activity">
    <reaction evidence="10">
        <text>FAD(in) = FAD(out)</text>
        <dbReference type="Rhea" id="RHEA:76535"/>
        <dbReference type="ChEBI" id="CHEBI:57692"/>
    </reaction>
</comment>
<evidence type="ECO:0000256" key="13">
    <source>
        <dbReference type="ARBA" id="ARBA00079992"/>
    </source>
</evidence>
<dbReference type="Pfam" id="PF00153">
    <property type="entry name" value="Mito_carr"/>
    <property type="match status" value="3"/>
</dbReference>
<dbReference type="GO" id="GO:0055085">
    <property type="term" value="P:transmembrane transport"/>
    <property type="evidence" value="ECO:0007669"/>
    <property type="project" value="InterPro"/>
</dbReference>
<dbReference type="InterPro" id="IPR018108">
    <property type="entry name" value="MCP_transmembrane"/>
</dbReference>
<dbReference type="GO" id="GO:0006862">
    <property type="term" value="P:nucleotide transport"/>
    <property type="evidence" value="ECO:0007669"/>
    <property type="project" value="InterPro"/>
</dbReference>
<evidence type="ECO:0000256" key="3">
    <source>
        <dbReference type="ARBA" id="ARBA00022448"/>
    </source>
</evidence>
<keyword evidence="18" id="KW-1185">Reference proteome</keyword>
<dbReference type="PROSITE" id="PS50920">
    <property type="entry name" value="SOLCAR"/>
    <property type="match status" value="3"/>
</dbReference>
<evidence type="ECO:0000256" key="4">
    <source>
        <dbReference type="ARBA" id="ARBA00022692"/>
    </source>
</evidence>
<dbReference type="Gene3D" id="1.50.40.10">
    <property type="entry name" value="Mitochondrial carrier domain"/>
    <property type="match status" value="2"/>
</dbReference>
<feature type="transmembrane region" description="Helical" evidence="16">
    <location>
        <begin position="159"/>
        <end position="181"/>
    </location>
</feature>
<dbReference type="InterPro" id="IPR023395">
    <property type="entry name" value="MCP_dom_sf"/>
</dbReference>
<comment type="function">
    <text evidence="11">Facilitates flavin adenine dinucleotide (FAD) translocation across the mitochondrial inner membrane into the mitochondrial matrix where it acts as a redox cofactor to assist flavoenzyme activities in fundamental metabolic processes including fatty acid beta-oxidation, amino acid and choline metabolism as well as mitochondrial electron transportation. In particular, provides FAD to DLD dehydrogenase of the glycine cleavage system, part of mitochondrial one-carbon metabolic pathway involved in neural tube closure in early embryogenesis.</text>
</comment>
<dbReference type="AlphaFoldDB" id="A0A835CXF4"/>
<keyword evidence="6" id="KW-0999">Mitochondrion inner membrane</keyword>